<protein>
    <recommendedName>
        <fullName evidence="6">Helicase MAGATAMA 3</fullName>
    </recommendedName>
</protein>
<dbReference type="AlphaFoldDB" id="A0AAV5EYF7"/>
<dbReference type="CDD" id="cd18042">
    <property type="entry name" value="DEXXQc_SETX"/>
    <property type="match status" value="1"/>
</dbReference>
<evidence type="ECO:0000259" key="3">
    <source>
        <dbReference type="Pfam" id="PF13087"/>
    </source>
</evidence>
<accession>A0AAV5EYF7</accession>
<dbReference type="CDD" id="cd18808">
    <property type="entry name" value="SF1_C_Upf1"/>
    <property type="match status" value="1"/>
</dbReference>
<dbReference type="GO" id="GO:0004386">
    <property type="term" value="F:helicase activity"/>
    <property type="evidence" value="ECO:0007669"/>
    <property type="project" value="InterPro"/>
</dbReference>
<dbReference type="InterPro" id="IPR027417">
    <property type="entry name" value="P-loop_NTPase"/>
</dbReference>
<dbReference type="Proteomes" id="UP001054889">
    <property type="component" value="Unassembled WGS sequence"/>
</dbReference>
<gene>
    <name evidence="4" type="primary">gb15676</name>
    <name evidence="4" type="ORF">PR202_gb15676</name>
</gene>
<keyword evidence="5" id="KW-1185">Reference proteome</keyword>
<dbReference type="InterPro" id="IPR047187">
    <property type="entry name" value="SF1_C_Upf1"/>
</dbReference>
<dbReference type="PANTHER" id="PTHR10887:SF538">
    <property type="entry name" value="HELICASE MAGATAMA 3-RELATED"/>
    <property type="match status" value="1"/>
</dbReference>
<evidence type="ECO:0000259" key="2">
    <source>
        <dbReference type="Pfam" id="PF13086"/>
    </source>
</evidence>
<reference evidence="4" key="1">
    <citation type="journal article" date="2018" name="DNA Res.">
        <title>Multiple hybrid de novo genome assembly of finger millet, an orphan allotetraploid crop.</title>
        <authorList>
            <person name="Hatakeyama M."/>
            <person name="Aluri S."/>
            <person name="Balachadran M.T."/>
            <person name="Sivarajan S.R."/>
            <person name="Patrignani A."/>
            <person name="Gruter S."/>
            <person name="Poveda L."/>
            <person name="Shimizu-Inatsugi R."/>
            <person name="Baeten J."/>
            <person name="Francoijs K.J."/>
            <person name="Nataraja K.N."/>
            <person name="Reddy Y.A.N."/>
            <person name="Phadnis S."/>
            <person name="Ravikumar R.L."/>
            <person name="Schlapbach R."/>
            <person name="Sreeman S.M."/>
            <person name="Shimizu K.K."/>
        </authorList>
    </citation>
    <scope>NUCLEOTIDE SEQUENCE</scope>
</reference>
<reference evidence="4" key="2">
    <citation type="submission" date="2021-12" db="EMBL/GenBank/DDBJ databases">
        <title>Resequencing data analysis of finger millet.</title>
        <authorList>
            <person name="Hatakeyama M."/>
            <person name="Aluri S."/>
            <person name="Balachadran M.T."/>
            <person name="Sivarajan S.R."/>
            <person name="Poveda L."/>
            <person name="Shimizu-Inatsugi R."/>
            <person name="Schlapbach R."/>
            <person name="Sreeman S.M."/>
            <person name="Shimizu K.K."/>
        </authorList>
    </citation>
    <scope>NUCLEOTIDE SEQUENCE</scope>
</reference>
<dbReference type="InterPro" id="IPR041679">
    <property type="entry name" value="DNA2/NAM7-like_C"/>
</dbReference>
<dbReference type="SUPFAM" id="SSF52540">
    <property type="entry name" value="P-loop containing nucleoside triphosphate hydrolases"/>
    <property type="match status" value="1"/>
</dbReference>
<evidence type="ECO:0008006" key="6">
    <source>
        <dbReference type="Google" id="ProtNLM"/>
    </source>
</evidence>
<dbReference type="EMBL" id="BQKI01000079">
    <property type="protein sequence ID" value="GJN27636.1"/>
    <property type="molecule type" value="Genomic_DNA"/>
</dbReference>
<evidence type="ECO:0000256" key="1">
    <source>
        <dbReference type="SAM" id="MobiDB-lite"/>
    </source>
</evidence>
<feature type="domain" description="DNA2/NAM7 helicase helicase" evidence="2">
    <location>
        <begin position="403"/>
        <end position="479"/>
    </location>
</feature>
<comment type="caution">
    <text evidence="4">The sequence shown here is derived from an EMBL/GenBank/DDBJ whole genome shotgun (WGS) entry which is preliminary data.</text>
</comment>
<dbReference type="InterPro" id="IPR045055">
    <property type="entry name" value="DNA2/NAM7-like"/>
</dbReference>
<dbReference type="Pfam" id="PF13086">
    <property type="entry name" value="AAA_11"/>
    <property type="match status" value="2"/>
</dbReference>
<dbReference type="PANTHER" id="PTHR10887">
    <property type="entry name" value="DNA2/NAM7 HELICASE FAMILY"/>
    <property type="match status" value="1"/>
</dbReference>
<proteinExistence type="predicted"/>
<feature type="region of interest" description="Disordered" evidence="1">
    <location>
        <begin position="654"/>
        <end position="676"/>
    </location>
</feature>
<name>A0AAV5EYF7_ELECO</name>
<feature type="domain" description="DNA2/NAM7 helicase-like C-terminal" evidence="3">
    <location>
        <begin position="482"/>
        <end position="575"/>
    </location>
</feature>
<sequence>MAVEKSGGSGAASASSSAVSTIDRFHKIVLSWDYLQLVAESTGKKKIKGLHNVKNTYESVAEYLGIFEPLLFEEVKAQIVRGPSDDDEEVRLDWQKGAVGDSSESEGFLKVSVAVPDDFSVSENDLLLLSKEKFEEGEPLKSPKRLQHIASILKKQQSLLWILKLCSLSTIVREYTAMHSISSLPFKDLILSAAEKNKDSDDKSRAWNVPEPLMDYLKTNLNDSQLDAVNAGLSRRSFVLIQGPPGTGKTQTILGLLSAVLHSAPARIQTKGGFDVQKHGPELDIEGKHAHWMKASPWLFGGNPRDQIMPIDGDDGFYPTGNELYRARVLVCAPSNSALDEIVLRVLRTGIRDENNSTYSPKIVRVGLKAHHSVKAVSMDYLINQKRSGVGTLDGGRREAGGDDRMKASILNEAAIVFSTLSFSGSSIFSRMTRAFDVVIIDEAAQAVEPATLVPLVHGCRQVFLVGDPVQLPATVISKTAQKLGCFGPFCFFDVDGMESQPSGSGSWVNQYEVEFITLLYHQLAMRYPELKSSPQVAVISPYKHQVKLLKDHFRSTFGDQSKEVIDVNTVDGFQVVGSASTLKQDKHWSNLVESAKERDRYFKVSKPLTVFFAEDNLKTMKVERLPPPELRNALEAISEMAVRQELMNVDDAVDQADGGDDDDTVMDADDGGYDD</sequence>
<evidence type="ECO:0000313" key="5">
    <source>
        <dbReference type="Proteomes" id="UP001054889"/>
    </source>
</evidence>
<dbReference type="InterPro" id="IPR041677">
    <property type="entry name" value="DNA2/NAM7_AAA_11"/>
</dbReference>
<feature type="domain" description="DNA2/NAM7 helicase helicase" evidence="2">
    <location>
        <begin position="220"/>
        <end position="388"/>
    </location>
</feature>
<dbReference type="Gene3D" id="3.40.50.300">
    <property type="entry name" value="P-loop containing nucleotide triphosphate hydrolases"/>
    <property type="match status" value="2"/>
</dbReference>
<dbReference type="Pfam" id="PF13087">
    <property type="entry name" value="AAA_12"/>
    <property type="match status" value="1"/>
</dbReference>
<organism evidence="4 5">
    <name type="scientific">Eleusine coracana subsp. coracana</name>
    <dbReference type="NCBI Taxonomy" id="191504"/>
    <lineage>
        <taxon>Eukaryota</taxon>
        <taxon>Viridiplantae</taxon>
        <taxon>Streptophyta</taxon>
        <taxon>Embryophyta</taxon>
        <taxon>Tracheophyta</taxon>
        <taxon>Spermatophyta</taxon>
        <taxon>Magnoliopsida</taxon>
        <taxon>Liliopsida</taxon>
        <taxon>Poales</taxon>
        <taxon>Poaceae</taxon>
        <taxon>PACMAD clade</taxon>
        <taxon>Chloridoideae</taxon>
        <taxon>Cynodonteae</taxon>
        <taxon>Eleusininae</taxon>
        <taxon>Eleusine</taxon>
    </lineage>
</organism>
<evidence type="ECO:0000313" key="4">
    <source>
        <dbReference type="EMBL" id="GJN27636.1"/>
    </source>
</evidence>